<gene>
    <name evidence="9" type="ordered locus">Krad_4449</name>
</gene>
<evidence type="ECO:0000256" key="3">
    <source>
        <dbReference type="ARBA" id="ARBA00023224"/>
    </source>
</evidence>
<keyword evidence="2 6" id="KW-1133">Transmembrane helix</keyword>
<sequence length="538" mass="55688">MDHPESTSHGIGGWWADRGIVAKILTAVCLAALVAAVVGAVGLRSLGEVRDDAARMDTDGVKAITAVDDVAIHFREARVDFLSHVLSVDAAEMADRERQLEDDATALQSALEVYKATDLTGREEHVTAFEDAWAAYTRLRDSDGLAASRANDLGRVRVVQEELGRHTTSMNEALTALREIEGAAVEQLAADVEDTYGSNRTVVLVLLVTGIALALGAGVLVARSIAAGLRRVQDVSEGLQDGDLTRTAGLTSADEVGRTAQSLDAAVVRLRELVATIDTASTGVATAAEQMSALSGQIAAGAEETSAQAGVVSGAAEEVSSTVQTVAAGSEEMGASIREISSNTNEAARVAADAVRVAESTSRTIADLGESSQQIGTVVKAITAIAEQTNLLALNATIEAARAGEMGKGFAVVAGEVKELAQQTARATEDISRRVQAIQSDAGGAVEAIGEISTIIDRINDFQVTISSAVEEQTATTAEMNRNVSTAAASSGEIASNIAGVAEAAASTSRAVTESQQATADLALTSQQLRTLVAQFRY</sequence>
<dbReference type="PANTHER" id="PTHR32089">
    <property type="entry name" value="METHYL-ACCEPTING CHEMOTAXIS PROTEIN MCPB"/>
    <property type="match status" value="1"/>
</dbReference>
<feature type="transmembrane region" description="Helical" evidence="6">
    <location>
        <begin position="202"/>
        <end position="222"/>
    </location>
</feature>
<dbReference type="Proteomes" id="UP000001116">
    <property type="component" value="Chromosome"/>
</dbReference>
<dbReference type="RefSeq" id="WP_012085785.1">
    <property type="nucleotide sequence ID" value="NC_009664.2"/>
</dbReference>
<dbReference type="PROSITE" id="PS50885">
    <property type="entry name" value="HAMP"/>
    <property type="match status" value="1"/>
</dbReference>
<feature type="transmembrane region" description="Helical" evidence="6">
    <location>
        <begin position="20"/>
        <end position="43"/>
    </location>
</feature>
<dbReference type="InterPro" id="IPR004090">
    <property type="entry name" value="Chemotax_Me-accpt_rcpt"/>
</dbReference>
<keyword evidence="6" id="KW-0472">Membrane</keyword>
<evidence type="ECO:0000256" key="4">
    <source>
        <dbReference type="ARBA" id="ARBA00029447"/>
    </source>
</evidence>
<keyword evidence="3 5" id="KW-0807">Transducer</keyword>
<dbReference type="PRINTS" id="PR00260">
    <property type="entry name" value="CHEMTRNSDUCR"/>
</dbReference>
<dbReference type="KEGG" id="kra:Krad_4449"/>
<dbReference type="Gene3D" id="1.10.287.950">
    <property type="entry name" value="Methyl-accepting chemotaxis protein"/>
    <property type="match status" value="1"/>
</dbReference>
<dbReference type="OrthoDB" id="1115140at2"/>
<name>A6WGG9_KINRD</name>
<dbReference type="eggNOG" id="COG0840">
    <property type="taxonomic scope" value="Bacteria"/>
</dbReference>
<dbReference type="Pfam" id="PF12729">
    <property type="entry name" value="4HB_MCP_1"/>
    <property type="match status" value="1"/>
</dbReference>
<reference evidence="10" key="1">
    <citation type="journal article" date="2008" name="PLoS ONE">
        <title>Survival in nuclear waste, extreme resistance, and potential applications gleaned from the genome sequence of Kineococcus radiotolerans SRS30216.</title>
        <authorList>
            <person name="Bagwell C.E."/>
            <person name="Bhat S."/>
            <person name="Hawkins G.M."/>
            <person name="Smith B.W."/>
            <person name="Biswas T."/>
            <person name="Hoover T.R."/>
            <person name="Saunders E."/>
            <person name="Han C.S."/>
            <person name="Tsodikov O.V."/>
            <person name="Shimkets L.J."/>
        </authorList>
    </citation>
    <scope>NUCLEOTIDE SEQUENCE [LARGE SCALE GENOMIC DNA]</scope>
    <source>
        <strain evidence="10">ATCC BAA-149 / DSM 14245 / SRS30216</strain>
    </source>
</reference>
<proteinExistence type="inferred from homology"/>
<dbReference type="PROSITE" id="PS50111">
    <property type="entry name" value="CHEMOTAXIS_TRANSDUC_2"/>
    <property type="match status" value="1"/>
</dbReference>
<evidence type="ECO:0000259" key="7">
    <source>
        <dbReference type="PROSITE" id="PS50111"/>
    </source>
</evidence>
<evidence type="ECO:0000256" key="2">
    <source>
        <dbReference type="ARBA" id="ARBA00022989"/>
    </source>
</evidence>
<accession>A6WGG9</accession>
<dbReference type="HOGENOM" id="CLU_000445_107_27_11"/>
<dbReference type="SMART" id="SM00304">
    <property type="entry name" value="HAMP"/>
    <property type="match status" value="2"/>
</dbReference>
<dbReference type="EMBL" id="CP000750">
    <property type="protein sequence ID" value="ABS05908.1"/>
    <property type="molecule type" value="Genomic_DNA"/>
</dbReference>
<evidence type="ECO:0000256" key="5">
    <source>
        <dbReference type="PROSITE-ProRule" id="PRU00284"/>
    </source>
</evidence>
<dbReference type="SMART" id="SM00283">
    <property type="entry name" value="MA"/>
    <property type="match status" value="1"/>
</dbReference>
<dbReference type="GO" id="GO:0016020">
    <property type="term" value="C:membrane"/>
    <property type="evidence" value="ECO:0007669"/>
    <property type="project" value="InterPro"/>
</dbReference>
<evidence type="ECO:0000256" key="1">
    <source>
        <dbReference type="ARBA" id="ARBA00022692"/>
    </source>
</evidence>
<evidence type="ECO:0000259" key="8">
    <source>
        <dbReference type="PROSITE" id="PS50885"/>
    </source>
</evidence>
<keyword evidence="1 6" id="KW-0812">Transmembrane</keyword>
<keyword evidence="10" id="KW-1185">Reference proteome</keyword>
<dbReference type="SUPFAM" id="SSF58104">
    <property type="entry name" value="Methyl-accepting chemotaxis protein (MCP) signaling domain"/>
    <property type="match status" value="1"/>
</dbReference>
<dbReference type="STRING" id="266940.Krad_4449"/>
<dbReference type="InterPro" id="IPR003660">
    <property type="entry name" value="HAMP_dom"/>
</dbReference>
<comment type="similarity">
    <text evidence="4">Belongs to the methyl-accepting chemotaxis (MCP) protein family.</text>
</comment>
<dbReference type="AlphaFoldDB" id="A6WGG9"/>
<dbReference type="InterPro" id="IPR024478">
    <property type="entry name" value="HlyB_4HB_MCP"/>
</dbReference>
<organism evidence="9 10">
    <name type="scientific">Kineococcus radiotolerans (strain ATCC BAA-149 / DSM 14245 / SRS30216)</name>
    <dbReference type="NCBI Taxonomy" id="266940"/>
    <lineage>
        <taxon>Bacteria</taxon>
        <taxon>Bacillati</taxon>
        <taxon>Actinomycetota</taxon>
        <taxon>Actinomycetes</taxon>
        <taxon>Kineosporiales</taxon>
        <taxon>Kineosporiaceae</taxon>
        <taxon>Kineococcus</taxon>
    </lineage>
</organism>
<dbReference type="GO" id="GO:0007165">
    <property type="term" value="P:signal transduction"/>
    <property type="evidence" value="ECO:0007669"/>
    <property type="project" value="UniProtKB-KW"/>
</dbReference>
<feature type="domain" description="HAMP" evidence="8">
    <location>
        <begin position="223"/>
        <end position="275"/>
    </location>
</feature>
<evidence type="ECO:0000313" key="10">
    <source>
        <dbReference type="Proteomes" id="UP000001116"/>
    </source>
</evidence>
<feature type="domain" description="Methyl-accepting transducer" evidence="7">
    <location>
        <begin position="280"/>
        <end position="523"/>
    </location>
</feature>
<dbReference type="PANTHER" id="PTHR32089:SF112">
    <property type="entry name" value="LYSOZYME-LIKE PROTEIN-RELATED"/>
    <property type="match status" value="1"/>
</dbReference>
<dbReference type="Pfam" id="PF00015">
    <property type="entry name" value="MCPsignal"/>
    <property type="match status" value="1"/>
</dbReference>
<dbReference type="Pfam" id="PF00672">
    <property type="entry name" value="HAMP"/>
    <property type="match status" value="1"/>
</dbReference>
<protein>
    <submittedName>
        <fullName evidence="9">Methyl-accepting chemotaxis sensory transducer</fullName>
    </submittedName>
</protein>
<dbReference type="GO" id="GO:0004888">
    <property type="term" value="F:transmembrane signaling receptor activity"/>
    <property type="evidence" value="ECO:0007669"/>
    <property type="project" value="InterPro"/>
</dbReference>
<evidence type="ECO:0000313" key="9">
    <source>
        <dbReference type="EMBL" id="ABS05908.1"/>
    </source>
</evidence>
<evidence type="ECO:0000256" key="6">
    <source>
        <dbReference type="SAM" id="Phobius"/>
    </source>
</evidence>
<dbReference type="GO" id="GO:0006935">
    <property type="term" value="P:chemotaxis"/>
    <property type="evidence" value="ECO:0007669"/>
    <property type="project" value="InterPro"/>
</dbReference>
<dbReference type="InterPro" id="IPR004089">
    <property type="entry name" value="MCPsignal_dom"/>
</dbReference>